<accession>A0A6B2KZA5</accession>
<dbReference type="Gene3D" id="2.130.10.30">
    <property type="entry name" value="Regulator of chromosome condensation 1/beta-lactamase-inhibitor protein II"/>
    <property type="match status" value="2"/>
</dbReference>
<feature type="repeat" description="RCC1" evidence="2">
    <location>
        <begin position="128"/>
        <end position="179"/>
    </location>
</feature>
<feature type="repeat" description="RCC1" evidence="2">
    <location>
        <begin position="29"/>
        <end position="82"/>
    </location>
</feature>
<feature type="repeat" description="RCC1" evidence="2">
    <location>
        <begin position="303"/>
        <end position="364"/>
    </location>
</feature>
<dbReference type="PRINTS" id="PR00633">
    <property type="entry name" value="RCCNDNSATION"/>
</dbReference>
<name>A0A6B2KZA5_9EUKA</name>
<dbReference type="Pfam" id="PF25390">
    <property type="entry name" value="WD40_RLD"/>
    <property type="match status" value="1"/>
</dbReference>
<evidence type="ECO:0000313" key="4">
    <source>
        <dbReference type="EMBL" id="NDV30080.1"/>
    </source>
</evidence>
<organism evidence="4">
    <name type="scientific">Arcella intermedia</name>
    <dbReference type="NCBI Taxonomy" id="1963864"/>
    <lineage>
        <taxon>Eukaryota</taxon>
        <taxon>Amoebozoa</taxon>
        <taxon>Tubulinea</taxon>
        <taxon>Elardia</taxon>
        <taxon>Arcellinida</taxon>
        <taxon>Sphaerothecina</taxon>
        <taxon>Arcellidae</taxon>
        <taxon>Arcella</taxon>
    </lineage>
</organism>
<protein>
    <recommendedName>
        <fullName evidence="3">RCC1-like domain-containing protein</fullName>
    </recommendedName>
</protein>
<dbReference type="InterPro" id="IPR058923">
    <property type="entry name" value="RCC1-like_dom"/>
</dbReference>
<dbReference type="AlphaFoldDB" id="A0A6B2KZA5"/>
<dbReference type="InterPro" id="IPR051210">
    <property type="entry name" value="Ub_ligase/GEF_domain"/>
</dbReference>
<dbReference type="SUPFAM" id="SSF50985">
    <property type="entry name" value="RCC1/BLIP-II"/>
    <property type="match status" value="1"/>
</dbReference>
<keyword evidence="1" id="KW-0677">Repeat</keyword>
<reference evidence="4" key="1">
    <citation type="journal article" date="2020" name="J. Eukaryot. Microbiol.">
        <title>De novo Sequencing, Assembly and Annotation of the Transcriptome for the Free-Living Testate Amoeba Arcella intermedia.</title>
        <authorList>
            <person name="Ribeiro G.M."/>
            <person name="Porfirio-Sousa A.L."/>
            <person name="Maurer-Alcala X.X."/>
            <person name="Katz L.A."/>
            <person name="Lahr D.J.G."/>
        </authorList>
    </citation>
    <scope>NUCLEOTIDE SEQUENCE</scope>
</reference>
<dbReference type="EMBL" id="GIBP01001111">
    <property type="protein sequence ID" value="NDV30080.1"/>
    <property type="molecule type" value="Transcribed_RNA"/>
</dbReference>
<proteinExistence type="predicted"/>
<feature type="repeat" description="RCC1" evidence="2">
    <location>
        <begin position="180"/>
        <end position="232"/>
    </location>
</feature>
<feature type="repeat" description="RCC1" evidence="2">
    <location>
        <begin position="233"/>
        <end position="302"/>
    </location>
</feature>
<evidence type="ECO:0000256" key="1">
    <source>
        <dbReference type="ARBA" id="ARBA00022737"/>
    </source>
</evidence>
<dbReference type="PANTHER" id="PTHR22870">
    <property type="entry name" value="REGULATOR OF CHROMOSOME CONDENSATION"/>
    <property type="match status" value="1"/>
</dbReference>
<evidence type="ECO:0000256" key="2">
    <source>
        <dbReference type="PROSITE-ProRule" id="PRU00235"/>
    </source>
</evidence>
<dbReference type="InterPro" id="IPR009091">
    <property type="entry name" value="RCC1/BLIP-II"/>
</dbReference>
<dbReference type="PANTHER" id="PTHR22870:SF408">
    <property type="entry name" value="OS09G0560450 PROTEIN"/>
    <property type="match status" value="1"/>
</dbReference>
<dbReference type="InterPro" id="IPR000408">
    <property type="entry name" value="Reg_chr_condens"/>
</dbReference>
<dbReference type="PROSITE" id="PS00626">
    <property type="entry name" value="RCC1_2"/>
    <property type="match status" value="2"/>
</dbReference>
<dbReference type="PROSITE" id="PS50012">
    <property type="entry name" value="RCC1_3"/>
    <property type="match status" value="5"/>
</dbReference>
<feature type="domain" description="RCC1-like" evidence="3">
    <location>
        <begin position="8"/>
        <end position="334"/>
    </location>
</feature>
<sequence length="641" mass="72582">MVPSRISTLNTEISLISCGGEHSVAIDDCNVYVWGSSRRGQLGIQSSSEKERLTPIRMDKLSGHKFIKIECGYFFTVALTTDGLYLWGDLMNSKEEIVYSPVKVQIDFIRISQLSCGYSHVAILTTNGEVWTFGNGSYGQLGHEDLSNQENPKLVESLCGKNIRSISCGSLHTVAVTDLGNVSTWGSSHKGCLGYPSTSPHQVSPKLVSGLRGKNIIQAFAGHTHTIVTTENDEVYVWGEFKNLMELSVNNTDEDAPRRTQSFSGEAPADNSDLPMVIPELYAKQIKQLECGDQFTIFLSADQTLYSWGSGQFGQLGHGDILDFTVPTLIETTNESEILQKLQVENTFVHEDQGEFNEKFLLETLQIQQSYYRPHVMLSRAKQWKNWNAVSTIYETQGKWDGAISARLMQIKIHYGKSIDTLVSSTLALLQHLKDELFGKLALSINNKDELLYPVLEFWKENKLPMAPLSKFVCSNLDVLAPILGEILKNNKAPNPFCVNFDLKVYVHITKKCMETTRNAYLHGSQDKPPEDRMWTQIKNNIAKDLDKKDKILLDPEHVPRSAHEKDFMFTCGHSFTREKFYSEIIPTFEDKTQQFSHPLPITTRLMVMDYQQHQISLSCPVCAYNELRKNQKTIHKKWEL</sequence>
<evidence type="ECO:0000259" key="3">
    <source>
        <dbReference type="Pfam" id="PF25390"/>
    </source>
</evidence>